<evidence type="ECO:0000256" key="7">
    <source>
        <dbReference type="SAM" id="MobiDB-lite"/>
    </source>
</evidence>
<organismHost>
    <name type="scientific">Macaca fascicularis</name>
    <name type="common">Crab-eating macaque</name>
    <name type="synonym">Cynomolgus monkey</name>
    <dbReference type="NCBI Taxonomy" id="9541"/>
</organismHost>
<evidence type="ECO:0000256" key="4">
    <source>
        <dbReference type="ARBA" id="ARBA00022801"/>
    </source>
</evidence>
<organismHost>
    <name type="scientific">Macaca leonina</name>
    <name type="common">Northern pig-tailed macaque</name>
    <name type="synonym">Macaca nemestrina leonina</name>
    <dbReference type="NCBI Taxonomy" id="90387"/>
</organismHost>
<reference evidence="9 10" key="1">
    <citation type="journal article" date="2014" name="Virology">
        <title>A single viral gene determines lethal cross-species neurovirulence of baboon herpesvirus HVP2.</title>
        <authorList>
            <person name="Black D."/>
            <person name="Ohsawa K."/>
            <person name="Tyler S."/>
            <person name="Maxwell L."/>
            <person name="Eberle R."/>
        </authorList>
    </citation>
    <scope>NUCLEOTIDE SEQUENCE [LARGE SCALE GENOMIC DNA]</scope>
    <source>
        <strain evidence="9">A951</strain>
    </source>
</reference>
<dbReference type="GO" id="GO:0006260">
    <property type="term" value="P:DNA replication"/>
    <property type="evidence" value="ECO:0007669"/>
    <property type="project" value="UniProtKB-KW"/>
</dbReference>
<dbReference type="HAMAP" id="MF_04030">
    <property type="entry name" value="HSV_HELI"/>
    <property type="match status" value="1"/>
</dbReference>
<keyword evidence="3" id="KW-0547">Nucleotide-binding</keyword>
<feature type="domain" description="DNA replication helicase" evidence="8">
    <location>
        <begin position="27"/>
        <end position="904"/>
    </location>
</feature>
<organismHost>
    <name type="scientific">Macaca mulatta</name>
    <name type="common">Rhesus macaque</name>
    <dbReference type="NCBI Taxonomy" id="9544"/>
</organismHost>
<feature type="region of interest" description="Disordered" evidence="7">
    <location>
        <begin position="1"/>
        <end position="24"/>
    </location>
</feature>
<evidence type="ECO:0000313" key="10">
    <source>
        <dbReference type="Proteomes" id="UP000164290"/>
    </source>
</evidence>
<feature type="region of interest" description="Disordered" evidence="7">
    <location>
        <begin position="590"/>
        <end position="628"/>
    </location>
</feature>
<organismHost>
    <name type="scientific">Macaca nemestrina</name>
    <name type="common">Pig-tailed macaque</name>
    <dbReference type="NCBI Taxonomy" id="9545"/>
</organismHost>
<dbReference type="SUPFAM" id="SSF52540">
    <property type="entry name" value="P-loop containing nucleoside triphosphate hydrolases"/>
    <property type="match status" value="2"/>
</dbReference>
<dbReference type="EMBL" id="KF908242">
    <property type="protein sequence ID" value="AHM96199.1"/>
    <property type="molecule type" value="Genomic_DNA"/>
</dbReference>
<organism evidence="9 10">
    <name type="scientific">Cercopithecine herpesvirus 16</name>
    <name type="common">CeHV-16</name>
    <name type="synonym">Herpesvirus papio 2</name>
    <dbReference type="NCBI Taxonomy" id="340907"/>
    <lineage>
        <taxon>Viruses</taxon>
        <taxon>Duplodnaviria</taxon>
        <taxon>Heunggongvirae</taxon>
        <taxon>Peploviricota</taxon>
        <taxon>Herviviricetes</taxon>
        <taxon>Herpesvirales</taxon>
        <taxon>Orthoherpesviridae</taxon>
        <taxon>Alphaherpesvirinae</taxon>
        <taxon>Simplexvirus</taxon>
        <taxon>Simplexvirus papiinealpha2</taxon>
    </lineage>
</organism>
<evidence type="ECO:0000259" key="8">
    <source>
        <dbReference type="Pfam" id="PF02689"/>
    </source>
</evidence>
<organismHost>
    <name type="scientific">Homo sapiens</name>
    <name type="common">Human</name>
    <dbReference type="NCBI Taxonomy" id="9606"/>
</organismHost>
<evidence type="ECO:0000256" key="2">
    <source>
        <dbReference type="ARBA" id="ARBA00022705"/>
    </source>
</evidence>
<keyword evidence="5 9" id="KW-0347">Helicase</keyword>
<gene>
    <name evidence="9" type="primary">UL5</name>
</gene>
<evidence type="ECO:0000256" key="1">
    <source>
        <dbReference type="ARBA" id="ARBA00022562"/>
    </source>
</evidence>
<dbReference type="InterPro" id="IPR003840">
    <property type="entry name" value="DNA_helicase_dom"/>
</dbReference>
<sequence>MTTVGESAGAASASSPPEQPRAPSARFRDEAFLNFTSMHGIQPIIERVRELAEHRLEPARVPRPQWFRDVAALETPADLPLREFPFAVYLITGNAGSGKSTCVQTLNEVLDCVVTGATRIAAQNMYVKLSGAFLSRPINTIFHEFGFRGNHVQAQLGQHPYALASNPASVEDLQRRDLTYYWEVIADITRRAVAAGGGAEDGRSEFRALAALESSMGLAEGTLTRLAAFTHGALPAFTRSNIVVIDEAGLLGRHLLTAVVYCWWMTNALYHTPQYAAGLRPVLVCVGSPTQTASLESTFEHQKLRCSIRQSENVLTYLICNRTLREYVRLPRSWAIFINNKRCVEHEFGNLMKALEYGLPLTEEHMQFVDRFVVPESFITNPANLPGWTRLFSSHKEVSAYMARLHAHLKVAREGEFVVFTLPVLTFVSTKAFDEYRELTHQPTLTVEKWIAANAGRITNYSQSQDQDAGRVRLEVHSKQQLVVARNDVTYVLNSQIAVTTRLRKMVFGFGGTFRSFEAVLRDDSFVKTQGEMMVEFAYRFLSRLIFGGLIHFYNFLLRPGLDAARRARAYERMGALTSELLALGAEGASSAPSAAGEDAPSAPSAAGEDAPSAPSAAGEDAPSAPSAAGERAFDFKTLGARAGGDAEFPEDDLDVVFAGLSEQELDLFYCHYAPEQPDTTAAVHAQFGLLKRAFLGRYLILRELFGEAFEEAPFSTYVDNVTFRGCEVMIGSMRGGLLSVALQTDSYTLTGFTYARVYAFAEEVRRRHAAAGLAELLEESPLPYAVLRDQHGFVSVVNTNVSEFVESVESRELAMATNADYGISSMLAMTITRSQGLSLDKVAICFAPGNLRLNSAYVAMSRTTSSEFLRMNLNPLRERHERDDVISEHILSALRDPEVLIVY</sequence>
<evidence type="ECO:0000256" key="3">
    <source>
        <dbReference type="ARBA" id="ARBA00022741"/>
    </source>
</evidence>
<dbReference type="Pfam" id="PF02689">
    <property type="entry name" value="Herpes_Helicase"/>
    <property type="match status" value="1"/>
</dbReference>
<keyword evidence="2" id="KW-0235">DNA replication</keyword>
<keyword evidence="1" id="KW-1048">Host nucleus</keyword>
<dbReference type="InterPro" id="IPR034711">
    <property type="entry name" value="HSV_HELI"/>
</dbReference>
<keyword evidence="4" id="KW-0378">Hydrolase</keyword>
<dbReference type="Proteomes" id="UP000164290">
    <property type="component" value="Segment"/>
</dbReference>
<evidence type="ECO:0000313" key="9">
    <source>
        <dbReference type="EMBL" id="AHM96199.1"/>
    </source>
</evidence>
<dbReference type="GO" id="GO:0005524">
    <property type="term" value="F:ATP binding"/>
    <property type="evidence" value="ECO:0007669"/>
    <property type="project" value="UniProtKB-KW"/>
</dbReference>
<name>X2FD21_CHV16</name>
<dbReference type="InterPro" id="IPR027417">
    <property type="entry name" value="P-loop_NTPase"/>
</dbReference>
<proteinExistence type="inferred from homology"/>
<dbReference type="GO" id="GO:0004386">
    <property type="term" value="F:helicase activity"/>
    <property type="evidence" value="ECO:0007669"/>
    <property type="project" value="UniProtKB-KW"/>
</dbReference>
<keyword evidence="6" id="KW-0067">ATP-binding</keyword>
<dbReference type="GO" id="GO:0016787">
    <property type="term" value="F:hydrolase activity"/>
    <property type="evidence" value="ECO:0007669"/>
    <property type="project" value="UniProtKB-KW"/>
</dbReference>
<accession>X2FD21</accession>
<protein>
    <submittedName>
        <fullName evidence="9">Helicase-primase helicase subunit</fullName>
    </submittedName>
</protein>
<evidence type="ECO:0000256" key="6">
    <source>
        <dbReference type="ARBA" id="ARBA00022840"/>
    </source>
</evidence>
<evidence type="ECO:0000256" key="5">
    <source>
        <dbReference type="ARBA" id="ARBA00022806"/>
    </source>
</evidence>
<dbReference type="Gene3D" id="3.40.50.300">
    <property type="entry name" value="P-loop containing nucleotide triphosphate hydrolases"/>
    <property type="match status" value="1"/>
</dbReference>